<dbReference type="eggNOG" id="ENOG5032Z08">
    <property type="taxonomic scope" value="Bacteria"/>
</dbReference>
<feature type="transmembrane region" description="Helical" evidence="1">
    <location>
        <begin position="39"/>
        <end position="61"/>
    </location>
</feature>
<protein>
    <recommendedName>
        <fullName evidence="4">Transmembrane protein</fullName>
    </recommendedName>
</protein>
<evidence type="ECO:0000256" key="1">
    <source>
        <dbReference type="SAM" id="Phobius"/>
    </source>
</evidence>
<dbReference type="STRING" id="420662.Mpe_A0682"/>
<accession>A2SDK5</accession>
<evidence type="ECO:0000313" key="2">
    <source>
        <dbReference type="EMBL" id="ABM93644.1"/>
    </source>
</evidence>
<reference evidence="2 3" key="1">
    <citation type="journal article" date="2007" name="J. Bacteriol.">
        <title>Whole-genome analysis of the methyl tert-butyl ether-degrading beta-proteobacterium Methylibium petroleiphilum PM1.</title>
        <authorList>
            <person name="Kane S.R."/>
            <person name="Chakicherla A.Y."/>
            <person name="Chain P.S.G."/>
            <person name="Schmidt R."/>
            <person name="Shin M.W."/>
            <person name="Legler T.C."/>
            <person name="Scow K.M."/>
            <person name="Larimer F.W."/>
            <person name="Lucas S.M."/>
            <person name="Richardson P.M."/>
            <person name="Hristova K.R."/>
        </authorList>
    </citation>
    <scope>NUCLEOTIDE SEQUENCE [LARGE SCALE GENOMIC DNA]</scope>
    <source>
        <strain evidence="3">ATCC BAA-1232 / LMG 22953 / PM1</strain>
    </source>
</reference>
<dbReference type="EMBL" id="CP000555">
    <property type="protein sequence ID" value="ABM93644.1"/>
    <property type="molecule type" value="Genomic_DNA"/>
</dbReference>
<keyword evidence="1" id="KW-0812">Transmembrane</keyword>
<dbReference type="RefSeq" id="WP_011828282.1">
    <property type="nucleotide sequence ID" value="NC_008825.1"/>
</dbReference>
<gene>
    <name evidence="2" type="ordered locus">Mpe_A0682</name>
</gene>
<dbReference type="Proteomes" id="UP000000366">
    <property type="component" value="Chromosome"/>
</dbReference>
<name>A2SDK5_METPP</name>
<keyword evidence="1" id="KW-0472">Membrane</keyword>
<sequence length="140" mass="15207">MPARRLPLRGALLAWLAILALAFLNGGLRELVLVPRLGLPAALVLSGLLLCACILAVALACIPRLGPLDRTQWLGMGLLWLLLTLGLEFGFGRMVQGRSWPELLAAYRFRDGNLWPAVLVFTMFAPLLAARLRGGGRPAR</sequence>
<dbReference type="KEGG" id="mpt:Mpe_A0682"/>
<proteinExistence type="predicted"/>
<keyword evidence="1" id="KW-1133">Transmembrane helix</keyword>
<organism evidence="2 3">
    <name type="scientific">Methylibium petroleiphilum (strain ATCC BAA-1232 / LMG 22953 / PM1)</name>
    <dbReference type="NCBI Taxonomy" id="420662"/>
    <lineage>
        <taxon>Bacteria</taxon>
        <taxon>Pseudomonadati</taxon>
        <taxon>Pseudomonadota</taxon>
        <taxon>Betaproteobacteria</taxon>
        <taxon>Burkholderiales</taxon>
        <taxon>Sphaerotilaceae</taxon>
        <taxon>Methylibium</taxon>
    </lineage>
</organism>
<evidence type="ECO:0000313" key="3">
    <source>
        <dbReference type="Proteomes" id="UP000000366"/>
    </source>
</evidence>
<evidence type="ECO:0008006" key="4">
    <source>
        <dbReference type="Google" id="ProtNLM"/>
    </source>
</evidence>
<feature type="transmembrane region" description="Helical" evidence="1">
    <location>
        <begin position="114"/>
        <end position="132"/>
    </location>
</feature>
<dbReference type="AlphaFoldDB" id="A2SDK5"/>
<dbReference type="HOGENOM" id="CLU_135085_0_0_4"/>
<keyword evidence="3" id="KW-1185">Reference proteome</keyword>
<feature type="transmembrane region" description="Helical" evidence="1">
    <location>
        <begin position="73"/>
        <end position="94"/>
    </location>
</feature>